<protein>
    <recommendedName>
        <fullName evidence="3">Nucleotide-diphospho-sugar transferase</fullName>
    </recommendedName>
</protein>
<keyword evidence="2" id="KW-1185">Reference proteome</keyword>
<dbReference type="EMBL" id="JACOPK010000006">
    <property type="protein sequence ID" value="MBC5695898.1"/>
    <property type="molecule type" value="Genomic_DNA"/>
</dbReference>
<proteinExistence type="predicted"/>
<accession>A0ABR7GNN6</accession>
<evidence type="ECO:0000313" key="2">
    <source>
        <dbReference type="Proteomes" id="UP000641741"/>
    </source>
</evidence>
<evidence type="ECO:0000313" key="1">
    <source>
        <dbReference type="EMBL" id="MBC5695898.1"/>
    </source>
</evidence>
<comment type="caution">
    <text evidence="1">The sequence shown here is derived from an EMBL/GenBank/DDBJ whole genome shotgun (WGS) entry which is preliminary data.</text>
</comment>
<organism evidence="1 2">
    <name type="scientific">Agathobaculum hominis</name>
    <dbReference type="NCBI Taxonomy" id="2763014"/>
    <lineage>
        <taxon>Bacteria</taxon>
        <taxon>Bacillati</taxon>
        <taxon>Bacillota</taxon>
        <taxon>Clostridia</taxon>
        <taxon>Eubacteriales</taxon>
        <taxon>Butyricicoccaceae</taxon>
        <taxon>Agathobaculum</taxon>
    </lineage>
</organism>
<name>A0ABR7GNN6_9FIRM</name>
<dbReference type="RefSeq" id="WP_186970095.1">
    <property type="nucleotide sequence ID" value="NZ_JACOPK010000006.1"/>
</dbReference>
<dbReference type="Proteomes" id="UP000641741">
    <property type="component" value="Unassembled WGS sequence"/>
</dbReference>
<reference evidence="1 2" key="1">
    <citation type="submission" date="2020-08" db="EMBL/GenBank/DDBJ databases">
        <title>Genome public.</title>
        <authorList>
            <person name="Liu C."/>
            <person name="Sun Q."/>
        </authorList>
    </citation>
    <scope>NUCLEOTIDE SEQUENCE [LARGE SCALE GENOMIC DNA]</scope>
    <source>
        <strain evidence="1 2">M2</strain>
    </source>
</reference>
<gene>
    <name evidence="1" type="ORF">H8S02_08065</name>
</gene>
<sequence>MRGFHVNWTRPFAVRAPGMPYAVEPFELLTTALSALFWRRENGSICMVCDSRAAEYYASLGLDFLWDDGMHPLLDAMPDDINATAFWAAGKLYAVAAMKAPCVMLDTDLICWKNIDALLDGADAAAIHREDIISSIYPGKSAFSRSNGFDFDAFDWSVQPLNTALCSFSDDDFRRFYADTAIRFMRSAPQADDTLTYMVFAEQRLLAMCAEKAHIRIRALSDLPSLFGGAQNGYFSHVWGFKQQMRENPALYEDFCRRCAARLRRDFPAEAEKIARIPALSVFFDENKAQRR</sequence>
<evidence type="ECO:0008006" key="3">
    <source>
        <dbReference type="Google" id="ProtNLM"/>
    </source>
</evidence>